<comment type="caution">
    <text evidence="6">The sequence shown here is derived from an EMBL/GenBank/DDBJ whole genome shotgun (WGS) entry which is preliminary data.</text>
</comment>
<keyword evidence="4" id="KW-0597">Phosphoprotein</keyword>
<dbReference type="GO" id="GO:0006355">
    <property type="term" value="P:regulation of DNA-templated transcription"/>
    <property type="evidence" value="ECO:0007669"/>
    <property type="project" value="InterPro"/>
</dbReference>
<keyword evidence="3" id="KW-0804">Transcription</keyword>
<dbReference type="PANTHER" id="PTHR44688:SF16">
    <property type="entry name" value="DNA-BINDING TRANSCRIPTIONAL ACTIVATOR DEVR_DOSR"/>
    <property type="match status" value="1"/>
</dbReference>
<protein>
    <submittedName>
        <fullName evidence="6">Response regulator</fullName>
    </submittedName>
</protein>
<sequence>MSSQARRFLIIEDHPEVSQNNCEFLRMMDTQCDCIIVDTPEAGVEQLKQEIPDLVVVDLLFGTLIGKASAKPGLALLKEIFEHYPTVNVLVYSSEPSYLRQVLKQIFEHQGGFVVVNKMERRNAFLEGARSALDGQCRIPRNLMNEMPLTDKDMMVLDLLCNHALTDQAIAERMHISLKTAQNYVQSVKVKLNVDQLESQHINTRIAVCMAAMKQRLIGE</sequence>
<dbReference type="InterPro" id="IPR001789">
    <property type="entry name" value="Sig_transdc_resp-reg_receiver"/>
</dbReference>
<dbReference type="GO" id="GO:0000160">
    <property type="term" value="P:phosphorelay signal transduction system"/>
    <property type="evidence" value="ECO:0007669"/>
    <property type="project" value="InterPro"/>
</dbReference>
<dbReference type="SUPFAM" id="SSF52172">
    <property type="entry name" value="CheY-like"/>
    <property type="match status" value="1"/>
</dbReference>
<dbReference type="InterPro" id="IPR011006">
    <property type="entry name" value="CheY-like_superfamily"/>
</dbReference>
<dbReference type="InterPro" id="IPR016032">
    <property type="entry name" value="Sig_transdc_resp-reg_C-effctor"/>
</dbReference>
<evidence type="ECO:0000256" key="4">
    <source>
        <dbReference type="PROSITE-ProRule" id="PRU00169"/>
    </source>
</evidence>
<organism evidence="6 7">
    <name type="scientific">Aetokthonos hydrillicola Thurmond2011</name>
    <dbReference type="NCBI Taxonomy" id="2712845"/>
    <lineage>
        <taxon>Bacteria</taxon>
        <taxon>Bacillati</taxon>
        <taxon>Cyanobacteriota</taxon>
        <taxon>Cyanophyceae</taxon>
        <taxon>Nostocales</taxon>
        <taxon>Hapalosiphonaceae</taxon>
        <taxon>Aetokthonos</taxon>
    </lineage>
</organism>
<dbReference type="PANTHER" id="PTHR44688">
    <property type="entry name" value="DNA-BINDING TRANSCRIPTIONAL ACTIVATOR DEVR_DOSR"/>
    <property type="match status" value="1"/>
</dbReference>
<dbReference type="Pfam" id="PF00072">
    <property type="entry name" value="Response_reg"/>
    <property type="match status" value="1"/>
</dbReference>
<gene>
    <name evidence="6" type="ORF">G7B40_028005</name>
</gene>
<proteinExistence type="predicted"/>
<feature type="modified residue" description="4-aspartylphosphate" evidence="4">
    <location>
        <position position="58"/>
    </location>
</feature>
<evidence type="ECO:0000256" key="3">
    <source>
        <dbReference type="ARBA" id="ARBA00023163"/>
    </source>
</evidence>
<dbReference type="PROSITE" id="PS50110">
    <property type="entry name" value="RESPONSE_REGULATORY"/>
    <property type="match status" value="1"/>
</dbReference>
<keyword evidence="1" id="KW-0805">Transcription regulation</keyword>
<name>A0AAP5IDJ4_9CYAN</name>
<dbReference type="AlphaFoldDB" id="A0AAP5IDJ4"/>
<dbReference type="GO" id="GO:0003677">
    <property type="term" value="F:DNA binding"/>
    <property type="evidence" value="ECO:0007669"/>
    <property type="project" value="UniProtKB-KW"/>
</dbReference>
<dbReference type="SUPFAM" id="SSF46894">
    <property type="entry name" value="C-terminal effector domain of the bipartite response regulators"/>
    <property type="match status" value="1"/>
</dbReference>
<keyword evidence="7" id="KW-1185">Reference proteome</keyword>
<dbReference type="Gene3D" id="1.10.10.10">
    <property type="entry name" value="Winged helix-like DNA-binding domain superfamily/Winged helix DNA-binding domain"/>
    <property type="match status" value="1"/>
</dbReference>
<keyword evidence="2" id="KW-0238">DNA-binding</keyword>
<dbReference type="InterPro" id="IPR036388">
    <property type="entry name" value="WH-like_DNA-bd_sf"/>
</dbReference>
<feature type="domain" description="Response regulatory" evidence="5">
    <location>
        <begin position="7"/>
        <end position="133"/>
    </location>
</feature>
<dbReference type="InterPro" id="IPR000792">
    <property type="entry name" value="Tscrpt_reg_LuxR_C"/>
</dbReference>
<dbReference type="Proteomes" id="UP000667802">
    <property type="component" value="Unassembled WGS sequence"/>
</dbReference>
<evidence type="ECO:0000313" key="7">
    <source>
        <dbReference type="Proteomes" id="UP000667802"/>
    </source>
</evidence>
<evidence type="ECO:0000259" key="5">
    <source>
        <dbReference type="PROSITE" id="PS50110"/>
    </source>
</evidence>
<evidence type="ECO:0000256" key="1">
    <source>
        <dbReference type="ARBA" id="ARBA00023015"/>
    </source>
</evidence>
<evidence type="ECO:0000256" key="2">
    <source>
        <dbReference type="ARBA" id="ARBA00023125"/>
    </source>
</evidence>
<dbReference type="Gene3D" id="3.40.50.2300">
    <property type="match status" value="1"/>
</dbReference>
<dbReference type="RefSeq" id="WP_208341797.1">
    <property type="nucleotide sequence ID" value="NZ_CAWQFN010000026.1"/>
</dbReference>
<dbReference type="Pfam" id="PF00196">
    <property type="entry name" value="GerE"/>
    <property type="match status" value="1"/>
</dbReference>
<dbReference type="EMBL" id="JAALHA020000017">
    <property type="protein sequence ID" value="MDR9898374.1"/>
    <property type="molecule type" value="Genomic_DNA"/>
</dbReference>
<accession>A0AAP5IDJ4</accession>
<reference evidence="7" key="1">
    <citation type="journal article" date="2021" name="Science">
        <title>Hunting the eagle killer: A cyanobacterial neurotoxin causes vacuolar myelinopathy.</title>
        <authorList>
            <person name="Breinlinger S."/>
            <person name="Phillips T.J."/>
            <person name="Haram B.N."/>
            <person name="Mares J."/>
            <person name="Martinez Yerena J.A."/>
            <person name="Hrouzek P."/>
            <person name="Sobotka R."/>
            <person name="Henderson W.M."/>
            <person name="Schmieder P."/>
            <person name="Williams S.M."/>
            <person name="Lauderdale J.D."/>
            <person name="Wilde H.D."/>
            <person name="Gerrin W."/>
            <person name="Kust A."/>
            <person name="Washington J.W."/>
            <person name="Wagner C."/>
            <person name="Geier B."/>
            <person name="Liebeke M."/>
            <person name="Enke H."/>
            <person name="Niedermeyer T.H.J."/>
            <person name="Wilde S.B."/>
        </authorList>
    </citation>
    <scope>NUCLEOTIDE SEQUENCE [LARGE SCALE GENOMIC DNA]</scope>
    <source>
        <strain evidence="7">Thurmond2011</strain>
    </source>
</reference>
<evidence type="ECO:0000313" key="6">
    <source>
        <dbReference type="EMBL" id="MDR9898374.1"/>
    </source>
</evidence>